<feature type="transmembrane region" description="Helical" evidence="1">
    <location>
        <begin position="320"/>
        <end position="342"/>
    </location>
</feature>
<evidence type="ECO:0000313" key="3">
    <source>
        <dbReference type="Proteomes" id="UP000316798"/>
    </source>
</evidence>
<dbReference type="RefSeq" id="WP_142820638.1">
    <property type="nucleotide sequence ID" value="NZ_CP035503.1"/>
</dbReference>
<feature type="transmembrane region" description="Helical" evidence="1">
    <location>
        <begin position="184"/>
        <end position="201"/>
    </location>
</feature>
<feature type="transmembrane region" description="Helical" evidence="1">
    <location>
        <begin position="354"/>
        <end position="370"/>
    </location>
</feature>
<accession>A0A515DFG6</accession>
<keyword evidence="3" id="KW-1185">Reference proteome</keyword>
<name>A0A515DFG6_9BURK</name>
<gene>
    <name evidence="2" type="ORF">EUB48_18900</name>
</gene>
<evidence type="ECO:0000256" key="1">
    <source>
        <dbReference type="SAM" id="Phobius"/>
    </source>
</evidence>
<feature type="transmembrane region" description="Helical" evidence="1">
    <location>
        <begin position="376"/>
        <end position="395"/>
    </location>
</feature>
<feature type="transmembrane region" description="Helical" evidence="1">
    <location>
        <begin position="88"/>
        <end position="109"/>
    </location>
</feature>
<reference evidence="2 3" key="1">
    <citation type="submission" date="2019-01" db="EMBL/GenBank/DDBJ databases">
        <title>Genomic insights into a novel species Rhodoferax sp.</title>
        <authorList>
            <person name="Jin L."/>
        </authorList>
    </citation>
    <scope>NUCLEOTIDE SEQUENCE [LARGE SCALE GENOMIC DNA]</scope>
    <source>
        <strain evidence="2 3">CHu59-6-5</strain>
    </source>
</reference>
<proteinExistence type="predicted"/>
<keyword evidence="1" id="KW-0472">Membrane</keyword>
<dbReference type="OrthoDB" id="10019658at2"/>
<feature type="transmembrane region" description="Helical" evidence="1">
    <location>
        <begin position="116"/>
        <end position="138"/>
    </location>
</feature>
<feature type="transmembrane region" description="Helical" evidence="1">
    <location>
        <begin position="30"/>
        <end position="50"/>
    </location>
</feature>
<dbReference type="KEGG" id="rhf:EUB48_18900"/>
<dbReference type="Proteomes" id="UP000316798">
    <property type="component" value="Chromosome"/>
</dbReference>
<dbReference type="EMBL" id="CP035503">
    <property type="protein sequence ID" value="QDL39140.1"/>
    <property type="molecule type" value="Genomic_DNA"/>
</dbReference>
<organism evidence="2 3">
    <name type="scientific">Rhodoferax sediminis</name>
    <dbReference type="NCBI Taxonomy" id="2509614"/>
    <lineage>
        <taxon>Bacteria</taxon>
        <taxon>Pseudomonadati</taxon>
        <taxon>Pseudomonadota</taxon>
        <taxon>Betaproteobacteria</taxon>
        <taxon>Burkholderiales</taxon>
        <taxon>Comamonadaceae</taxon>
        <taxon>Rhodoferax</taxon>
    </lineage>
</organism>
<sequence length="413" mass="46351">MKEKSSRIFVGDFLCFIFIFIFLFGIKVEYFDSSIFVPLIIVFMISGGVIKLDGRSIMVAVMISILLIYQTIIQLIGSTSDLDSILRLLRASLTCVIMAIFIGSVPFSAAQILRTLFFALLVHAILIISATMVESINISLSHFSGNERILPAKSSGLLAGYDIAGLFCVIGCLMLSFKIYRPRGIFTFIVFNIIFGLGCFFTSRLSIALFVMFFVSINFLNLIKSKIKILSKVMIFVVSFVIIGFILFKYIVPIIDVTFSLDLVPVSDDLYNKIVSNNAVQSPDQFLWAYMFFLPNDIFSSIFGTGVEALQSDVGYVKDIFRYGFIGVLYSLFIYGYLYCRARVALALPKSENYSKFLAVVFILILVMTFKNNYIFTRGMFPLIVLVASVPLFMIKKYNSSACFESSTVNGCM</sequence>
<evidence type="ECO:0000313" key="2">
    <source>
        <dbReference type="EMBL" id="QDL39140.1"/>
    </source>
</evidence>
<feature type="transmembrane region" description="Helical" evidence="1">
    <location>
        <begin position="7"/>
        <end position="24"/>
    </location>
</feature>
<keyword evidence="1" id="KW-0812">Transmembrane</keyword>
<protein>
    <recommendedName>
        <fullName evidence="4">Polysaccharide polymerase</fullName>
    </recommendedName>
</protein>
<feature type="transmembrane region" description="Helical" evidence="1">
    <location>
        <begin position="235"/>
        <end position="255"/>
    </location>
</feature>
<feature type="transmembrane region" description="Helical" evidence="1">
    <location>
        <begin position="158"/>
        <end position="177"/>
    </location>
</feature>
<dbReference type="AlphaFoldDB" id="A0A515DFG6"/>
<feature type="transmembrane region" description="Helical" evidence="1">
    <location>
        <begin position="57"/>
        <end position="76"/>
    </location>
</feature>
<evidence type="ECO:0008006" key="4">
    <source>
        <dbReference type="Google" id="ProtNLM"/>
    </source>
</evidence>
<feature type="transmembrane region" description="Helical" evidence="1">
    <location>
        <begin position="207"/>
        <end position="223"/>
    </location>
</feature>
<keyword evidence="1" id="KW-1133">Transmembrane helix</keyword>